<dbReference type="Proteomes" id="UP001183610">
    <property type="component" value="Unassembled WGS sequence"/>
</dbReference>
<gene>
    <name evidence="1" type="ORF">RM698_15455</name>
</gene>
<accession>A0ABU2R2W9</accession>
<keyword evidence="2" id="KW-1185">Reference proteome</keyword>
<evidence type="ECO:0000313" key="1">
    <source>
        <dbReference type="EMBL" id="MDT0410449.1"/>
    </source>
</evidence>
<proteinExistence type="predicted"/>
<reference evidence="2" key="1">
    <citation type="submission" date="2023-07" db="EMBL/GenBank/DDBJ databases">
        <title>30 novel species of actinomycetes from the DSMZ collection.</title>
        <authorList>
            <person name="Nouioui I."/>
        </authorList>
    </citation>
    <scope>NUCLEOTIDE SEQUENCE [LARGE SCALE GENOMIC DNA]</scope>
    <source>
        <strain evidence="2">DSM 41979</strain>
    </source>
</reference>
<evidence type="ECO:0000313" key="2">
    <source>
        <dbReference type="Proteomes" id="UP001183610"/>
    </source>
</evidence>
<dbReference type="EMBL" id="JAVRET010000032">
    <property type="protein sequence ID" value="MDT0410449.1"/>
    <property type="molecule type" value="Genomic_DNA"/>
</dbReference>
<name>A0ABU2R2W9_9ACTN</name>
<protein>
    <submittedName>
        <fullName evidence="1">Uncharacterized protein</fullName>
    </submittedName>
</protein>
<sequence>MPRAARDTDRSAGLLSGEVANVRAVLTAPRDGVLTALALAPLPARTAARGGQR</sequence>
<organism evidence="1 2">
    <name type="scientific">Streptomyces evansiae</name>
    <dbReference type="NCBI Taxonomy" id="3075535"/>
    <lineage>
        <taxon>Bacteria</taxon>
        <taxon>Bacillati</taxon>
        <taxon>Actinomycetota</taxon>
        <taxon>Actinomycetes</taxon>
        <taxon>Kitasatosporales</taxon>
        <taxon>Streptomycetaceae</taxon>
        <taxon>Streptomyces</taxon>
    </lineage>
</organism>
<comment type="caution">
    <text evidence="1">The sequence shown here is derived from an EMBL/GenBank/DDBJ whole genome shotgun (WGS) entry which is preliminary data.</text>
</comment>